<dbReference type="EMBL" id="HACG01018562">
    <property type="protein sequence ID" value="CEK65427.1"/>
    <property type="molecule type" value="Transcribed_RNA"/>
</dbReference>
<evidence type="ECO:0000259" key="3">
    <source>
        <dbReference type="PROSITE" id="PS50916"/>
    </source>
</evidence>
<dbReference type="GO" id="GO:2000300">
    <property type="term" value="P:regulation of synaptic vesicle exocytosis"/>
    <property type="evidence" value="ECO:0007669"/>
    <property type="project" value="TreeGrafter"/>
</dbReference>
<feature type="compositionally biased region" description="Basic and acidic residues" evidence="2">
    <location>
        <begin position="278"/>
        <end position="292"/>
    </location>
</feature>
<accession>A0A0B6ZAN7</accession>
<feature type="region of interest" description="Disordered" evidence="2">
    <location>
        <begin position="211"/>
        <end position="236"/>
    </location>
</feature>
<dbReference type="PANTHER" id="PTHR12157">
    <property type="entry name" value="REGULATING SYNAPTIC MEMBRANE EXOCYTOSIS PROTEIN"/>
    <property type="match status" value="1"/>
</dbReference>
<dbReference type="GO" id="GO:0048167">
    <property type="term" value="P:regulation of synaptic plasticity"/>
    <property type="evidence" value="ECO:0007669"/>
    <property type="project" value="TreeGrafter"/>
</dbReference>
<dbReference type="Pfam" id="PF02318">
    <property type="entry name" value="FYVE_2"/>
    <property type="match status" value="1"/>
</dbReference>
<gene>
    <name evidence="4" type="primary">ORF54989</name>
</gene>
<proteinExistence type="predicted"/>
<dbReference type="GO" id="GO:0044325">
    <property type="term" value="F:transmembrane transporter binding"/>
    <property type="evidence" value="ECO:0007669"/>
    <property type="project" value="TreeGrafter"/>
</dbReference>
<feature type="non-terminal residue" evidence="4">
    <location>
        <position position="292"/>
    </location>
</feature>
<dbReference type="SUPFAM" id="SSF57903">
    <property type="entry name" value="FYVE/PHD zinc finger"/>
    <property type="match status" value="1"/>
</dbReference>
<dbReference type="GO" id="GO:0031267">
    <property type="term" value="F:small GTPase binding"/>
    <property type="evidence" value="ECO:0007669"/>
    <property type="project" value="InterPro"/>
</dbReference>
<dbReference type="GO" id="GO:0006886">
    <property type="term" value="P:intracellular protein transport"/>
    <property type="evidence" value="ECO:0007669"/>
    <property type="project" value="InterPro"/>
</dbReference>
<dbReference type="GO" id="GO:0048791">
    <property type="term" value="P:calcium ion-regulated exocytosis of neurotransmitter"/>
    <property type="evidence" value="ECO:0007669"/>
    <property type="project" value="TreeGrafter"/>
</dbReference>
<dbReference type="CDD" id="cd15747">
    <property type="entry name" value="FYVE_Slp3_4_5"/>
    <property type="match status" value="1"/>
</dbReference>
<feature type="compositionally biased region" description="Polar residues" evidence="2">
    <location>
        <begin position="211"/>
        <end position="227"/>
    </location>
</feature>
<evidence type="ECO:0000256" key="1">
    <source>
        <dbReference type="SAM" id="Coils"/>
    </source>
</evidence>
<dbReference type="PROSITE" id="PS50916">
    <property type="entry name" value="RABBD"/>
    <property type="match status" value="1"/>
</dbReference>
<dbReference type="InterPro" id="IPR041282">
    <property type="entry name" value="FYVE_2"/>
</dbReference>
<dbReference type="InterPro" id="IPR011011">
    <property type="entry name" value="Znf_FYVE_PHD"/>
</dbReference>
<feature type="compositionally biased region" description="Low complexity" evidence="2">
    <location>
        <begin position="255"/>
        <end position="273"/>
    </location>
</feature>
<feature type="domain" description="RabBD" evidence="3">
    <location>
        <begin position="26"/>
        <end position="147"/>
    </location>
</feature>
<dbReference type="Gene3D" id="3.30.40.10">
    <property type="entry name" value="Zinc/RING finger domain, C3HC4 (zinc finger)"/>
    <property type="match status" value="1"/>
</dbReference>
<dbReference type="GO" id="GO:0042391">
    <property type="term" value="P:regulation of membrane potential"/>
    <property type="evidence" value="ECO:0007669"/>
    <property type="project" value="TreeGrafter"/>
</dbReference>
<keyword evidence="1" id="KW-0175">Coiled coil</keyword>
<reference evidence="4" key="1">
    <citation type="submission" date="2014-12" db="EMBL/GenBank/DDBJ databases">
        <title>Insight into the proteome of Arion vulgaris.</title>
        <authorList>
            <person name="Aradska J."/>
            <person name="Bulat T."/>
            <person name="Smidak R."/>
            <person name="Sarate P."/>
            <person name="Gangsoo J."/>
            <person name="Sialana F."/>
            <person name="Bilban M."/>
            <person name="Lubec G."/>
        </authorList>
    </citation>
    <scope>NUCLEOTIDE SEQUENCE</scope>
    <source>
        <tissue evidence="4">Skin</tissue>
    </source>
</reference>
<name>A0A0B6ZAN7_9EUPU</name>
<sequence>MPENFKRGIARSKERTETVESNLSQTLDLTALTDQEEKIIQAVIQKDEIERNILDSKISEVRKEIQEIRKASALSAQDDQNAICARCKFKFMPFLLPWADHGQRCVTCKFRVCAKCCTKQTNGSWLCILCFKNRQEKLLTGEWISKGHPSSICGTELLRASLRDRNWGGKRKLPSLEKVSVLRRVKEKTANDKVKWPSIQRRDSYSRALENQNVATPPSKGNTNRQVFQGKDDASDSLHASADAGLLELRKSNDSDTSSLSSFTSDSHHASGSTNKDVSSEDSRSLYDEQSR</sequence>
<dbReference type="AlphaFoldDB" id="A0A0B6ZAN7"/>
<dbReference type="InterPro" id="IPR039032">
    <property type="entry name" value="Rim-like"/>
</dbReference>
<evidence type="ECO:0000256" key="2">
    <source>
        <dbReference type="SAM" id="MobiDB-lite"/>
    </source>
</evidence>
<protein>
    <recommendedName>
        <fullName evidence="3">RabBD domain-containing protein</fullName>
    </recommendedName>
</protein>
<feature type="coiled-coil region" evidence="1">
    <location>
        <begin position="32"/>
        <end position="71"/>
    </location>
</feature>
<dbReference type="InterPro" id="IPR013083">
    <property type="entry name" value="Znf_RING/FYVE/PHD"/>
</dbReference>
<evidence type="ECO:0000313" key="4">
    <source>
        <dbReference type="EMBL" id="CEK65427.1"/>
    </source>
</evidence>
<organism evidence="4">
    <name type="scientific">Arion vulgaris</name>
    <dbReference type="NCBI Taxonomy" id="1028688"/>
    <lineage>
        <taxon>Eukaryota</taxon>
        <taxon>Metazoa</taxon>
        <taxon>Spiralia</taxon>
        <taxon>Lophotrochozoa</taxon>
        <taxon>Mollusca</taxon>
        <taxon>Gastropoda</taxon>
        <taxon>Heterobranchia</taxon>
        <taxon>Euthyneura</taxon>
        <taxon>Panpulmonata</taxon>
        <taxon>Eupulmonata</taxon>
        <taxon>Stylommatophora</taxon>
        <taxon>Helicina</taxon>
        <taxon>Arionoidea</taxon>
        <taxon>Arionidae</taxon>
        <taxon>Arion</taxon>
    </lineage>
</organism>
<feature type="region of interest" description="Disordered" evidence="2">
    <location>
        <begin position="249"/>
        <end position="292"/>
    </location>
</feature>
<dbReference type="GO" id="GO:0048788">
    <property type="term" value="C:cytoskeleton of presynaptic active zone"/>
    <property type="evidence" value="ECO:0007669"/>
    <property type="project" value="TreeGrafter"/>
</dbReference>
<dbReference type="PANTHER" id="PTHR12157:SF25">
    <property type="entry name" value="REGULATING SYNAPTIC MEMBRANE EXOCYTOSIS PROTEIN 3"/>
    <property type="match status" value="1"/>
</dbReference>
<dbReference type="GO" id="GO:0042734">
    <property type="term" value="C:presynaptic membrane"/>
    <property type="evidence" value="ECO:0007669"/>
    <property type="project" value="TreeGrafter"/>
</dbReference>
<dbReference type="GO" id="GO:0050806">
    <property type="term" value="P:positive regulation of synaptic transmission"/>
    <property type="evidence" value="ECO:0007669"/>
    <property type="project" value="TreeGrafter"/>
</dbReference>
<dbReference type="InterPro" id="IPR010911">
    <property type="entry name" value="Rab_BD"/>
</dbReference>